<protein>
    <submittedName>
        <fullName evidence="2">Uncharacterized protein</fullName>
    </submittedName>
</protein>
<evidence type="ECO:0000313" key="2">
    <source>
        <dbReference type="EMBL" id="KAJ1170884.1"/>
    </source>
</evidence>
<reference evidence="2" key="1">
    <citation type="journal article" date="2022" name="bioRxiv">
        <title>Sequencing and chromosome-scale assembly of the giantPleurodeles waltlgenome.</title>
        <authorList>
            <person name="Brown T."/>
            <person name="Elewa A."/>
            <person name="Iarovenko S."/>
            <person name="Subramanian E."/>
            <person name="Araus A.J."/>
            <person name="Petzold A."/>
            <person name="Susuki M."/>
            <person name="Suzuki K.-i.T."/>
            <person name="Hayashi T."/>
            <person name="Toyoda A."/>
            <person name="Oliveira C."/>
            <person name="Osipova E."/>
            <person name="Leigh N.D."/>
            <person name="Simon A."/>
            <person name="Yun M.H."/>
        </authorList>
    </citation>
    <scope>NUCLEOTIDE SEQUENCE</scope>
    <source>
        <strain evidence="2">20211129_DDA</strain>
        <tissue evidence="2">Liver</tissue>
    </source>
</reference>
<gene>
    <name evidence="2" type="ORF">NDU88_002755</name>
</gene>
<dbReference type="Proteomes" id="UP001066276">
    <property type="component" value="Chromosome 4_1"/>
</dbReference>
<evidence type="ECO:0000256" key="1">
    <source>
        <dbReference type="SAM" id="MobiDB-lite"/>
    </source>
</evidence>
<proteinExistence type="predicted"/>
<feature type="region of interest" description="Disordered" evidence="1">
    <location>
        <begin position="141"/>
        <end position="161"/>
    </location>
</feature>
<organism evidence="2 3">
    <name type="scientific">Pleurodeles waltl</name>
    <name type="common">Iberian ribbed newt</name>
    <dbReference type="NCBI Taxonomy" id="8319"/>
    <lineage>
        <taxon>Eukaryota</taxon>
        <taxon>Metazoa</taxon>
        <taxon>Chordata</taxon>
        <taxon>Craniata</taxon>
        <taxon>Vertebrata</taxon>
        <taxon>Euteleostomi</taxon>
        <taxon>Amphibia</taxon>
        <taxon>Batrachia</taxon>
        <taxon>Caudata</taxon>
        <taxon>Salamandroidea</taxon>
        <taxon>Salamandridae</taxon>
        <taxon>Pleurodelinae</taxon>
        <taxon>Pleurodeles</taxon>
    </lineage>
</organism>
<feature type="region of interest" description="Disordered" evidence="1">
    <location>
        <begin position="1"/>
        <end position="105"/>
    </location>
</feature>
<comment type="caution">
    <text evidence="2">The sequence shown here is derived from an EMBL/GenBank/DDBJ whole genome shotgun (WGS) entry which is preliminary data.</text>
</comment>
<evidence type="ECO:0000313" key="3">
    <source>
        <dbReference type="Proteomes" id="UP001066276"/>
    </source>
</evidence>
<accession>A0AAV7T2Z4</accession>
<keyword evidence="3" id="KW-1185">Reference proteome</keyword>
<sequence length="161" mass="18314">MFQKRATKGIVTRSSRLRLQYKPLDRISSTPGEHAKGTTTRKRIPTPDIRVGSTSPGPAKEKTEEEEALNSREKSEERSTNQNVESKKEYDRGEGSRKDIGGETLTRMRLLDKQTRHIPGRAWLSQVRSCLRLSYFPLWSRNGSERGIAGEGPEERTQESE</sequence>
<dbReference type="EMBL" id="JANPWB010000007">
    <property type="protein sequence ID" value="KAJ1170884.1"/>
    <property type="molecule type" value="Genomic_DNA"/>
</dbReference>
<name>A0AAV7T2Z4_PLEWA</name>
<feature type="compositionally biased region" description="Basic and acidic residues" evidence="1">
    <location>
        <begin position="59"/>
        <end position="101"/>
    </location>
</feature>
<dbReference type="AlphaFoldDB" id="A0AAV7T2Z4"/>